<dbReference type="Proteomes" id="UP001212997">
    <property type="component" value="Unassembled WGS sequence"/>
</dbReference>
<feature type="region of interest" description="Disordered" evidence="1">
    <location>
        <begin position="19"/>
        <end position="44"/>
    </location>
</feature>
<feature type="compositionally biased region" description="Pro residues" evidence="1">
    <location>
        <begin position="29"/>
        <end position="40"/>
    </location>
</feature>
<organism evidence="2 3">
    <name type="scientific">Meripilus lineatus</name>
    <dbReference type="NCBI Taxonomy" id="2056292"/>
    <lineage>
        <taxon>Eukaryota</taxon>
        <taxon>Fungi</taxon>
        <taxon>Dikarya</taxon>
        <taxon>Basidiomycota</taxon>
        <taxon>Agaricomycotina</taxon>
        <taxon>Agaricomycetes</taxon>
        <taxon>Polyporales</taxon>
        <taxon>Meripilaceae</taxon>
        <taxon>Meripilus</taxon>
    </lineage>
</organism>
<reference evidence="2" key="1">
    <citation type="submission" date="2022-07" db="EMBL/GenBank/DDBJ databases">
        <title>Genome Sequence of Physisporinus lineatus.</title>
        <authorList>
            <person name="Buettner E."/>
        </authorList>
    </citation>
    <scope>NUCLEOTIDE SEQUENCE</scope>
    <source>
        <strain evidence="2">VT162</strain>
    </source>
</reference>
<keyword evidence="3" id="KW-1185">Reference proteome</keyword>
<proteinExistence type="predicted"/>
<accession>A0AAD5VDE1</accession>
<dbReference type="AlphaFoldDB" id="A0AAD5VDE1"/>
<protein>
    <submittedName>
        <fullName evidence="2">Uncharacterized protein</fullName>
    </submittedName>
</protein>
<evidence type="ECO:0000313" key="3">
    <source>
        <dbReference type="Proteomes" id="UP001212997"/>
    </source>
</evidence>
<evidence type="ECO:0000313" key="2">
    <source>
        <dbReference type="EMBL" id="KAJ3491570.1"/>
    </source>
</evidence>
<sequence length="300" mass="33598">MQSKLRLIPVHPGTCQKRPPLRHHWTIPPGSPGSFSPPLPNGWSSQRHPGKGTQYFYNQLSAFKAVTMADLYDEQVQELFGRCITHFLDVSTQSSTSREIELCLTPAEDESGKIGYYFVDHEARTLFWLDVESGAFFPGDSAVHEWYWMHVEKYSAHLTPIPPTDIELLIDKIKAGKIQPSSTLPFDAKKCGDIVQELEEILGSDRGGTVLTTCFVAAHERALRGNRSRWSTLSNGPFVSRVCVVRAGILGLLGRHQVILWDFVSVLLGNHLPRVWILRIPRGSKKSGGICILLIVCYYG</sequence>
<dbReference type="EMBL" id="JANAWD010000010">
    <property type="protein sequence ID" value="KAJ3491570.1"/>
    <property type="molecule type" value="Genomic_DNA"/>
</dbReference>
<comment type="caution">
    <text evidence="2">The sequence shown here is derived from an EMBL/GenBank/DDBJ whole genome shotgun (WGS) entry which is preliminary data.</text>
</comment>
<name>A0AAD5VDE1_9APHY</name>
<evidence type="ECO:0000256" key="1">
    <source>
        <dbReference type="SAM" id="MobiDB-lite"/>
    </source>
</evidence>
<gene>
    <name evidence="2" type="ORF">NLI96_g590</name>
</gene>